<name>A0AAV5UC98_9BILA</name>
<keyword evidence="3" id="KW-1185">Reference proteome</keyword>
<dbReference type="Proteomes" id="UP001432027">
    <property type="component" value="Unassembled WGS sequence"/>
</dbReference>
<proteinExistence type="predicted"/>
<feature type="non-terminal residue" evidence="1">
    <location>
        <position position="1"/>
    </location>
</feature>
<gene>
    <name evidence="1" type="ORF">PENTCL1PPCAC_26744</name>
    <name evidence="2" type="ORF">PENTCL1PPCAC_30868</name>
</gene>
<evidence type="ECO:0000313" key="2">
    <source>
        <dbReference type="EMBL" id="GMT08694.1"/>
    </source>
</evidence>
<dbReference type="EMBL" id="BTSX01000006">
    <property type="protein sequence ID" value="GMT04571.1"/>
    <property type="molecule type" value="Genomic_DNA"/>
</dbReference>
<dbReference type="AlphaFoldDB" id="A0AAV5UC98"/>
<protein>
    <submittedName>
        <fullName evidence="1">Uncharacterized protein</fullName>
    </submittedName>
</protein>
<reference evidence="1" key="1">
    <citation type="submission" date="2023-10" db="EMBL/GenBank/DDBJ databases">
        <title>Genome assembly of Pristionchus species.</title>
        <authorList>
            <person name="Yoshida K."/>
            <person name="Sommer R.J."/>
        </authorList>
    </citation>
    <scope>NUCLEOTIDE SEQUENCE</scope>
    <source>
        <strain evidence="1">RS0144</strain>
    </source>
</reference>
<sequence length="75" mass="7932">GEGRDRRGSLLLRGEELGEGGGLVAAIGVADATEHVLRLASELGVDLREVVLLKKAGREDLIEIGILSEESIVRV</sequence>
<comment type="caution">
    <text evidence="1">The sequence shown here is derived from an EMBL/GenBank/DDBJ whole genome shotgun (WGS) entry which is preliminary data.</text>
</comment>
<dbReference type="EMBL" id="BTSX01000165">
    <property type="protein sequence ID" value="GMT08694.1"/>
    <property type="molecule type" value="Genomic_DNA"/>
</dbReference>
<evidence type="ECO:0000313" key="3">
    <source>
        <dbReference type="Proteomes" id="UP001432027"/>
    </source>
</evidence>
<organism evidence="1 3">
    <name type="scientific">Pristionchus entomophagus</name>
    <dbReference type="NCBI Taxonomy" id="358040"/>
    <lineage>
        <taxon>Eukaryota</taxon>
        <taxon>Metazoa</taxon>
        <taxon>Ecdysozoa</taxon>
        <taxon>Nematoda</taxon>
        <taxon>Chromadorea</taxon>
        <taxon>Rhabditida</taxon>
        <taxon>Rhabditina</taxon>
        <taxon>Diplogasteromorpha</taxon>
        <taxon>Diplogasteroidea</taxon>
        <taxon>Neodiplogasteridae</taxon>
        <taxon>Pristionchus</taxon>
    </lineage>
</organism>
<accession>A0AAV5UC98</accession>
<evidence type="ECO:0000313" key="1">
    <source>
        <dbReference type="EMBL" id="GMT04571.1"/>
    </source>
</evidence>